<reference evidence="1 2" key="1">
    <citation type="submission" date="2010-03" db="EMBL/GenBank/DDBJ databases">
        <title>The genome sequence of Ruminococcus torques L2-14.</title>
        <authorList>
            <consortium name="metaHIT consortium -- http://www.metahit.eu/"/>
            <person name="Pajon A."/>
            <person name="Turner K."/>
            <person name="Parkhill J."/>
            <person name="Duncan S."/>
            <person name="Flint H."/>
        </authorList>
    </citation>
    <scope>NUCLEOTIDE SEQUENCE [LARGE SCALE GENOMIC DNA]</scope>
    <source>
        <strain evidence="1 2">L2-14</strain>
    </source>
</reference>
<proteinExistence type="predicted"/>
<gene>
    <name evidence="1" type="ORF">RTO_16730</name>
</gene>
<evidence type="ECO:0000313" key="1">
    <source>
        <dbReference type="EMBL" id="CBL26251.1"/>
    </source>
</evidence>
<dbReference type="AlphaFoldDB" id="D4M4T9"/>
<dbReference type="EMBL" id="FP929055">
    <property type="protein sequence ID" value="CBL26251.1"/>
    <property type="molecule type" value="Genomic_DNA"/>
</dbReference>
<reference evidence="1 2" key="2">
    <citation type="submission" date="2010-03" db="EMBL/GenBank/DDBJ databases">
        <authorList>
            <person name="Pajon A."/>
        </authorList>
    </citation>
    <scope>NUCLEOTIDE SEQUENCE [LARGE SCALE GENOMIC DNA]</scope>
    <source>
        <strain evidence="1 2">L2-14</strain>
    </source>
</reference>
<dbReference type="Proteomes" id="UP000008956">
    <property type="component" value="Chromosome"/>
</dbReference>
<dbReference type="KEGG" id="rto:RTO_16730"/>
<sequence length="124" mass="14361">MRQERYDVSVNLKKREENKKTAYNIIEICKKNNWKKIGVVSSTSYKKDKVVAILSRSLKKAGETGISFTEIEPLKIYADAIYKIQDCDAVVLAEKYNYTKFSDFEDMLQTLKEYNINIVGVVTF</sequence>
<accession>D4M4T9</accession>
<dbReference type="HOGENOM" id="CLU_2002238_0_0_9"/>
<protein>
    <submittedName>
        <fullName evidence="1">Uncharacterized protein</fullName>
    </submittedName>
</protein>
<dbReference type="RefSeq" id="WP_015528840.1">
    <property type="nucleotide sequence ID" value="NC_021015.1"/>
</dbReference>
<organism evidence="1 2">
    <name type="scientific">[Ruminococcus] torques L2-14</name>
    <dbReference type="NCBI Taxonomy" id="657313"/>
    <lineage>
        <taxon>Bacteria</taxon>
        <taxon>Bacillati</taxon>
        <taxon>Bacillota</taxon>
        <taxon>Clostridia</taxon>
        <taxon>Lachnospirales</taxon>
        <taxon>Lachnospiraceae</taxon>
        <taxon>Mediterraneibacter</taxon>
    </lineage>
</organism>
<dbReference type="PATRIC" id="fig|657313.3.peg.1470"/>
<evidence type="ECO:0000313" key="2">
    <source>
        <dbReference type="Proteomes" id="UP000008956"/>
    </source>
</evidence>
<name>D4M4T9_9FIRM</name>